<accession>A0ABW6X549</accession>
<comment type="caution">
    <text evidence="1">The sequence shown here is derived from an EMBL/GenBank/DDBJ whole genome shotgun (WGS) entry which is preliminary data.</text>
</comment>
<name>A0ABW6X549_9ACTN</name>
<dbReference type="EMBL" id="JBIBEG010000003">
    <property type="protein sequence ID" value="MFF5897222.1"/>
    <property type="molecule type" value="Genomic_DNA"/>
</dbReference>
<evidence type="ECO:0000313" key="1">
    <source>
        <dbReference type="EMBL" id="MFF5897222.1"/>
    </source>
</evidence>
<keyword evidence="2" id="KW-1185">Reference proteome</keyword>
<reference evidence="1 2" key="1">
    <citation type="submission" date="2024-10" db="EMBL/GenBank/DDBJ databases">
        <title>The Natural Products Discovery Center: Release of the First 8490 Sequenced Strains for Exploring Actinobacteria Biosynthetic Diversity.</title>
        <authorList>
            <person name="Kalkreuter E."/>
            <person name="Kautsar S.A."/>
            <person name="Yang D."/>
            <person name="Bader C.D."/>
            <person name="Teijaro C.N."/>
            <person name="Fluegel L."/>
            <person name="Davis C.M."/>
            <person name="Simpson J.R."/>
            <person name="Lauterbach L."/>
            <person name="Steele A.D."/>
            <person name="Gui C."/>
            <person name="Meng S."/>
            <person name="Li G."/>
            <person name="Viehrig K."/>
            <person name="Ye F."/>
            <person name="Su P."/>
            <person name="Kiefer A.F."/>
            <person name="Nichols A."/>
            <person name="Cepeda A.J."/>
            <person name="Yan W."/>
            <person name="Fan B."/>
            <person name="Jiang Y."/>
            <person name="Adhikari A."/>
            <person name="Zheng C.-J."/>
            <person name="Schuster L."/>
            <person name="Cowan T.M."/>
            <person name="Smanski M.J."/>
            <person name="Chevrette M.G."/>
            <person name="De Carvalho L.P.S."/>
            <person name="Shen B."/>
        </authorList>
    </citation>
    <scope>NUCLEOTIDE SEQUENCE [LARGE SCALE GENOMIC DNA]</scope>
    <source>
        <strain evidence="1 2">NPDC012540</strain>
    </source>
</reference>
<proteinExistence type="predicted"/>
<protein>
    <submittedName>
        <fullName evidence="1">Uncharacterized protein</fullName>
    </submittedName>
</protein>
<dbReference type="RefSeq" id="WP_387902120.1">
    <property type="nucleotide sequence ID" value="NZ_JBIBEG010000003.1"/>
</dbReference>
<organism evidence="1 2">
    <name type="scientific">Streptomyces argenteolus</name>
    <dbReference type="NCBI Taxonomy" id="67274"/>
    <lineage>
        <taxon>Bacteria</taxon>
        <taxon>Bacillati</taxon>
        <taxon>Actinomycetota</taxon>
        <taxon>Actinomycetes</taxon>
        <taxon>Kitasatosporales</taxon>
        <taxon>Streptomycetaceae</taxon>
        <taxon>Streptomyces</taxon>
    </lineage>
</organism>
<dbReference type="Proteomes" id="UP001602322">
    <property type="component" value="Unassembled WGS sequence"/>
</dbReference>
<gene>
    <name evidence="1" type="ORF">ACFY8O_14980</name>
</gene>
<evidence type="ECO:0000313" key="2">
    <source>
        <dbReference type="Proteomes" id="UP001602322"/>
    </source>
</evidence>
<sequence length="239" mass="25622">MSLYLLRLWVVSLFAGGGPHAGPSELRRDAAAGTVAARRVRAGKAQWDGEGTVTWLARRLSLTADDRTFALRTADEKNTAFRWLDLEPGIALEGREGWLCWAAAGGSWGDPTEAMGAALVTDDGYVVRGVTDRHAAESAYAPEHAQPTAARRVRLPPRTSQYRPAAHLSALAMAAVTLLALLVAERGPGPDALAWILALVAAYTGVRGIYRFTEDFDAAPGPGWVRSASARARHARQDP</sequence>